<dbReference type="EMBL" id="UINC01005124">
    <property type="protein sequence ID" value="SVA19231.1"/>
    <property type="molecule type" value="Genomic_DNA"/>
</dbReference>
<protein>
    <recommendedName>
        <fullName evidence="2">Molybdopterin synthase sulfur carrier subunit</fullName>
    </recommendedName>
</protein>
<evidence type="ECO:0008006" key="2">
    <source>
        <dbReference type="Google" id="ProtNLM"/>
    </source>
</evidence>
<dbReference type="SUPFAM" id="SSF54285">
    <property type="entry name" value="MoaD/ThiS"/>
    <property type="match status" value="1"/>
</dbReference>
<reference evidence="1" key="1">
    <citation type="submission" date="2018-05" db="EMBL/GenBank/DDBJ databases">
        <authorList>
            <person name="Lanie J.A."/>
            <person name="Ng W.-L."/>
            <person name="Kazmierczak K.M."/>
            <person name="Andrzejewski T.M."/>
            <person name="Davidsen T.M."/>
            <person name="Wayne K.J."/>
            <person name="Tettelin H."/>
            <person name="Glass J.I."/>
            <person name="Rusch D."/>
            <person name="Podicherti R."/>
            <person name="Tsui H.-C.T."/>
            <person name="Winkler M.E."/>
        </authorList>
    </citation>
    <scope>NUCLEOTIDE SEQUENCE</scope>
</reference>
<dbReference type="InterPro" id="IPR012675">
    <property type="entry name" value="Beta-grasp_dom_sf"/>
</dbReference>
<evidence type="ECO:0000313" key="1">
    <source>
        <dbReference type="EMBL" id="SVA19231.1"/>
    </source>
</evidence>
<proteinExistence type="predicted"/>
<dbReference type="AlphaFoldDB" id="A0A381TUV7"/>
<organism evidence="1">
    <name type="scientific">marine metagenome</name>
    <dbReference type="NCBI Taxonomy" id="408172"/>
    <lineage>
        <taxon>unclassified sequences</taxon>
        <taxon>metagenomes</taxon>
        <taxon>ecological metagenomes</taxon>
    </lineage>
</organism>
<name>A0A381TUV7_9ZZZZ</name>
<dbReference type="Gene3D" id="3.10.20.30">
    <property type="match status" value="1"/>
</dbReference>
<sequence length="45" mass="5058">MGEEYNHALNDINKIHVACDQEYVGNDFNFKDCQEIAIFPPVTGG</sequence>
<dbReference type="Pfam" id="PF02597">
    <property type="entry name" value="ThiS"/>
    <property type="match status" value="1"/>
</dbReference>
<accession>A0A381TUV7</accession>
<dbReference type="InterPro" id="IPR003749">
    <property type="entry name" value="ThiS/MoaD-like"/>
</dbReference>
<dbReference type="InterPro" id="IPR016155">
    <property type="entry name" value="Mopterin_synth/thiamin_S_b"/>
</dbReference>
<gene>
    <name evidence="1" type="ORF">METZ01_LOCUS72085</name>
</gene>